<keyword evidence="3 5" id="KW-0012">Acyltransferase</keyword>
<dbReference type="GO" id="GO:0009249">
    <property type="term" value="P:protein lipoylation"/>
    <property type="evidence" value="ECO:0007669"/>
    <property type="project" value="InterPro"/>
</dbReference>
<reference evidence="11 12" key="1">
    <citation type="journal article" date="2019" name="Environ. Microbiol.">
        <title>Species interactions and distinct microbial communities in high Arctic permafrost affected cryosols are associated with the CH4 and CO2 gas fluxes.</title>
        <authorList>
            <person name="Altshuler I."/>
            <person name="Hamel J."/>
            <person name="Turney S."/>
            <person name="Magnuson E."/>
            <person name="Levesque R."/>
            <person name="Greer C."/>
            <person name="Whyte L.G."/>
        </authorList>
    </citation>
    <scope>NUCLEOTIDE SEQUENCE [LARGE SCALE GENOMIC DNA]</scope>
    <source>
        <strain evidence="11 12">S9.3A</strain>
    </source>
</reference>
<dbReference type="NCBIfam" id="TIGR00214">
    <property type="entry name" value="lipB"/>
    <property type="match status" value="1"/>
</dbReference>
<feature type="binding site" evidence="5 8">
    <location>
        <begin position="69"/>
        <end position="76"/>
    </location>
    <ligand>
        <name>substrate</name>
    </ligand>
</feature>
<dbReference type="PANTHER" id="PTHR10993">
    <property type="entry name" value="OCTANOYLTRANSFERASE"/>
    <property type="match status" value="1"/>
</dbReference>
<dbReference type="SUPFAM" id="SSF55681">
    <property type="entry name" value="Class II aaRS and biotin synthetases"/>
    <property type="match status" value="1"/>
</dbReference>
<keyword evidence="12" id="KW-1185">Reference proteome</keyword>
<sequence>MRFEHVGFAPDFVDYEAAWAHQREVHAAVVEGGEDTVLLLEHAAVYTAGKRTEAHQRPFDGTPVIDVDRGGLITWHGPGQLVGYPIVRLHGVPIDVVAHVRRLEEVMIRTCREFDVEVTRVEDRSGVWALADDHPGGRPDRKLGAIGVRVSHQVTMHGFALNCDADLSWADNIVACGIDDAGVSSLSREAGRVVTVQDVLPYAEKHLGDVLASGA</sequence>
<organism evidence="11 12">
    <name type="scientific">Pedococcus bigeumensis</name>
    <dbReference type="NCBI Taxonomy" id="433644"/>
    <lineage>
        <taxon>Bacteria</taxon>
        <taxon>Bacillati</taxon>
        <taxon>Actinomycetota</taxon>
        <taxon>Actinomycetes</taxon>
        <taxon>Micrococcales</taxon>
        <taxon>Intrasporangiaceae</taxon>
        <taxon>Pedococcus</taxon>
    </lineage>
</organism>
<dbReference type="InterPro" id="IPR000544">
    <property type="entry name" value="Octanoyltransferase"/>
</dbReference>
<evidence type="ECO:0000256" key="8">
    <source>
        <dbReference type="PIRSR" id="PIRSR016262-2"/>
    </source>
</evidence>
<dbReference type="EC" id="2.3.1.181" evidence="5 6"/>
<proteinExistence type="inferred from homology"/>
<evidence type="ECO:0000256" key="1">
    <source>
        <dbReference type="ARBA" id="ARBA00004821"/>
    </source>
</evidence>
<comment type="function">
    <text evidence="4 5 6">Catalyzes the transfer of endogenously produced octanoic acid from octanoyl-acyl-carrier-protein onto the lipoyl domains of lipoate-dependent enzymes. Lipoyl-ACP can also act as a substrate although octanoyl-ACP is likely to be the physiological substrate.</text>
</comment>
<dbReference type="RefSeq" id="WP_140738786.1">
    <property type="nucleotide sequence ID" value="NZ_RCZM01000002.1"/>
</dbReference>
<dbReference type="Pfam" id="PF21948">
    <property type="entry name" value="LplA-B_cat"/>
    <property type="match status" value="1"/>
</dbReference>
<comment type="pathway">
    <text evidence="1 5 6">Protein modification; protein lipoylation via endogenous pathway; protein N(6)-(lipoyl)lysine from octanoyl-[acyl-carrier-protein]: step 1/2.</text>
</comment>
<dbReference type="UniPathway" id="UPA00538">
    <property type="reaction ID" value="UER00592"/>
</dbReference>
<feature type="site" description="Lowers pKa of active site Cys" evidence="5 9">
    <location>
        <position position="142"/>
    </location>
</feature>
<evidence type="ECO:0000259" key="10">
    <source>
        <dbReference type="PROSITE" id="PS51733"/>
    </source>
</evidence>
<feature type="binding site" evidence="5 8">
    <location>
        <begin position="145"/>
        <end position="147"/>
    </location>
    <ligand>
        <name>substrate</name>
    </ligand>
</feature>
<feature type="binding site" evidence="5 8">
    <location>
        <begin position="158"/>
        <end position="160"/>
    </location>
    <ligand>
        <name>substrate</name>
    </ligand>
</feature>
<dbReference type="InterPro" id="IPR004143">
    <property type="entry name" value="BPL_LPL_catalytic"/>
</dbReference>
<keyword evidence="2 5" id="KW-0808">Transferase</keyword>
<comment type="miscellaneous">
    <text evidence="5">In the reaction, the free carboxyl group of octanoic acid is attached via an amide linkage to the epsilon-amino group of a specific lysine residue of lipoyl domains of lipoate-dependent enzymes.</text>
</comment>
<evidence type="ECO:0000256" key="2">
    <source>
        <dbReference type="ARBA" id="ARBA00022679"/>
    </source>
</evidence>
<dbReference type="GO" id="GO:0033819">
    <property type="term" value="F:lipoyl(octanoyl) transferase activity"/>
    <property type="evidence" value="ECO:0007669"/>
    <property type="project" value="UniProtKB-EC"/>
</dbReference>
<comment type="subcellular location">
    <subcellularLocation>
        <location evidence="5">Cytoplasm</location>
    </subcellularLocation>
</comment>
<dbReference type="AlphaFoldDB" id="A0A502D0R0"/>
<comment type="catalytic activity">
    <reaction evidence="5 6">
        <text>octanoyl-[ACP] + L-lysyl-[protein] = N(6)-octanoyl-L-lysyl-[protein] + holo-[ACP] + H(+)</text>
        <dbReference type="Rhea" id="RHEA:17665"/>
        <dbReference type="Rhea" id="RHEA-COMP:9636"/>
        <dbReference type="Rhea" id="RHEA-COMP:9685"/>
        <dbReference type="Rhea" id="RHEA-COMP:9752"/>
        <dbReference type="Rhea" id="RHEA-COMP:9928"/>
        <dbReference type="ChEBI" id="CHEBI:15378"/>
        <dbReference type="ChEBI" id="CHEBI:29969"/>
        <dbReference type="ChEBI" id="CHEBI:64479"/>
        <dbReference type="ChEBI" id="CHEBI:78463"/>
        <dbReference type="ChEBI" id="CHEBI:78809"/>
        <dbReference type="EC" id="2.3.1.181"/>
    </reaction>
</comment>
<dbReference type="PANTHER" id="PTHR10993:SF7">
    <property type="entry name" value="LIPOYLTRANSFERASE 2, MITOCHONDRIAL-RELATED"/>
    <property type="match status" value="1"/>
</dbReference>
<evidence type="ECO:0000256" key="9">
    <source>
        <dbReference type="PIRSR" id="PIRSR016262-3"/>
    </source>
</evidence>
<dbReference type="GO" id="GO:0005737">
    <property type="term" value="C:cytoplasm"/>
    <property type="evidence" value="ECO:0007669"/>
    <property type="project" value="UniProtKB-SubCell"/>
</dbReference>
<dbReference type="CDD" id="cd16444">
    <property type="entry name" value="LipB"/>
    <property type="match status" value="1"/>
</dbReference>
<feature type="domain" description="BPL/LPL catalytic" evidence="10">
    <location>
        <begin position="31"/>
        <end position="215"/>
    </location>
</feature>
<dbReference type="OrthoDB" id="9787061at2"/>
<dbReference type="PIRSF" id="PIRSF016262">
    <property type="entry name" value="LPLase"/>
    <property type="match status" value="1"/>
</dbReference>
<dbReference type="EMBL" id="RCZM01000002">
    <property type="protein sequence ID" value="TPG18350.1"/>
    <property type="molecule type" value="Genomic_DNA"/>
</dbReference>
<dbReference type="PROSITE" id="PS51733">
    <property type="entry name" value="BPL_LPL_CATALYTIC"/>
    <property type="match status" value="1"/>
</dbReference>
<evidence type="ECO:0000313" key="11">
    <source>
        <dbReference type="EMBL" id="TPG18350.1"/>
    </source>
</evidence>
<evidence type="ECO:0000256" key="4">
    <source>
        <dbReference type="ARBA" id="ARBA00024732"/>
    </source>
</evidence>
<dbReference type="HAMAP" id="MF_00013">
    <property type="entry name" value="LipB"/>
    <property type="match status" value="1"/>
</dbReference>
<evidence type="ECO:0000256" key="6">
    <source>
        <dbReference type="PIRNR" id="PIRNR016262"/>
    </source>
</evidence>
<keyword evidence="5" id="KW-0963">Cytoplasm</keyword>
<evidence type="ECO:0000256" key="3">
    <source>
        <dbReference type="ARBA" id="ARBA00023315"/>
    </source>
</evidence>
<dbReference type="PROSITE" id="PS01313">
    <property type="entry name" value="LIPB"/>
    <property type="match status" value="1"/>
</dbReference>
<comment type="similarity">
    <text evidence="5 6">Belongs to the LipB family.</text>
</comment>
<protein>
    <recommendedName>
        <fullName evidence="5 6">Octanoyltransferase</fullName>
        <ecNumber evidence="5 6">2.3.1.181</ecNumber>
    </recommendedName>
    <alternativeName>
        <fullName evidence="5">Lipoate-protein ligase B</fullName>
    </alternativeName>
    <alternativeName>
        <fullName evidence="5">Lipoyl/octanoyl transferase</fullName>
    </alternativeName>
    <alternativeName>
        <fullName evidence="5">Octanoyl-[acyl-carrier-protein]-protein N-octanoyltransferase</fullName>
    </alternativeName>
</protein>
<evidence type="ECO:0000256" key="7">
    <source>
        <dbReference type="PIRSR" id="PIRSR016262-1"/>
    </source>
</evidence>
<dbReference type="Proteomes" id="UP000317722">
    <property type="component" value="Unassembled WGS sequence"/>
</dbReference>
<gene>
    <name evidence="5 11" type="primary">lipB</name>
    <name evidence="11" type="ORF">EAH86_08270</name>
</gene>
<dbReference type="Gene3D" id="3.30.930.10">
    <property type="entry name" value="Bira Bifunctional Protein, Domain 2"/>
    <property type="match status" value="1"/>
</dbReference>
<evidence type="ECO:0000256" key="5">
    <source>
        <dbReference type="HAMAP-Rule" id="MF_00013"/>
    </source>
</evidence>
<name>A0A502D0R0_9MICO</name>
<accession>A0A502D0R0</accession>
<dbReference type="InterPro" id="IPR045864">
    <property type="entry name" value="aa-tRNA-synth_II/BPL/LPL"/>
</dbReference>
<comment type="caution">
    <text evidence="11">The sequence shown here is derived from an EMBL/GenBank/DDBJ whole genome shotgun (WGS) entry which is preliminary data.</text>
</comment>
<dbReference type="InterPro" id="IPR020605">
    <property type="entry name" value="Octanoyltransferase_CS"/>
</dbReference>
<feature type="active site" description="Acyl-thioester intermediate" evidence="5 7">
    <location>
        <position position="176"/>
    </location>
</feature>
<dbReference type="NCBIfam" id="NF010925">
    <property type="entry name" value="PRK14345.1"/>
    <property type="match status" value="1"/>
</dbReference>
<evidence type="ECO:0000313" key="12">
    <source>
        <dbReference type="Proteomes" id="UP000317722"/>
    </source>
</evidence>